<evidence type="ECO:0000313" key="11">
    <source>
        <dbReference type="Proteomes" id="UP001595693"/>
    </source>
</evidence>
<keyword evidence="4 7" id="KW-0574">Periplasm</keyword>
<dbReference type="PANTHER" id="PTHR35272:SF3">
    <property type="entry name" value="THIOL:DISULFIDE INTERCHANGE PROTEIN DSBC"/>
    <property type="match status" value="1"/>
</dbReference>
<evidence type="ECO:0000256" key="1">
    <source>
        <dbReference type="ARBA" id="ARBA00004418"/>
    </source>
</evidence>
<dbReference type="PANTHER" id="PTHR35272">
    <property type="entry name" value="THIOL:DISULFIDE INTERCHANGE PROTEIN DSBC-RELATED"/>
    <property type="match status" value="1"/>
</dbReference>
<dbReference type="InterPro" id="IPR009094">
    <property type="entry name" value="DiS-bond_isomerase_DsbC/G_N_sf"/>
</dbReference>
<dbReference type="InterPro" id="IPR036249">
    <property type="entry name" value="Thioredoxin-like_sf"/>
</dbReference>
<dbReference type="CDD" id="cd03020">
    <property type="entry name" value="DsbA_DsbC_DsbG"/>
    <property type="match status" value="1"/>
</dbReference>
<keyword evidence="5" id="KW-1015">Disulfide bond</keyword>
<comment type="subcellular location">
    <subcellularLocation>
        <location evidence="1 7">Periplasm</location>
    </subcellularLocation>
</comment>
<evidence type="ECO:0000256" key="6">
    <source>
        <dbReference type="ARBA" id="ARBA00023284"/>
    </source>
</evidence>
<evidence type="ECO:0000256" key="7">
    <source>
        <dbReference type="RuleBase" id="RU364038"/>
    </source>
</evidence>
<feature type="domain" description="Thioredoxin-like fold" evidence="9">
    <location>
        <begin position="107"/>
        <end position="228"/>
    </location>
</feature>
<evidence type="ECO:0000259" key="8">
    <source>
        <dbReference type="Pfam" id="PF10411"/>
    </source>
</evidence>
<name>A0ABV8DHI3_9BURK</name>
<dbReference type="RefSeq" id="WP_055399882.1">
    <property type="nucleotide sequence ID" value="NZ_JAMXAX010000143.1"/>
</dbReference>
<feature type="domain" description="Disulphide bond isomerase DsbC/G N-terminal" evidence="8">
    <location>
        <begin position="18"/>
        <end position="84"/>
    </location>
</feature>
<evidence type="ECO:0000256" key="4">
    <source>
        <dbReference type="ARBA" id="ARBA00022764"/>
    </source>
</evidence>
<evidence type="ECO:0000313" key="10">
    <source>
        <dbReference type="EMBL" id="MFC3938021.1"/>
    </source>
</evidence>
<dbReference type="Pfam" id="PF13098">
    <property type="entry name" value="Thioredoxin_2"/>
    <property type="match status" value="1"/>
</dbReference>
<dbReference type="Proteomes" id="UP001595693">
    <property type="component" value="Unassembled WGS sequence"/>
</dbReference>
<sequence length="234" mass="25257">MKRVFALLAIAASMSVFAGPKEDAILAKMKEITKSPGISVQATPFPDLFEVHLGGGNIVYTNPAVDYVMLGNLIDPSTQKNLTDERRSELNKVDFKSLPLERAIKTVKGNGQAKIAVFEDPNCGFCKRLHSELKKVDNVTVYTFLMPVLGADSVSKARGIWCAPNRAKAWSDIMSGGPIPDSNSSCDSSVVDKNLELGNTLGIQGTPTIFLADGRRLPGFVTAEELKKNIASTK</sequence>
<dbReference type="InterPro" id="IPR012336">
    <property type="entry name" value="Thioredoxin-like_fold"/>
</dbReference>
<evidence type="ECO:0000256" key="2">
    <source>
        <dbReference type="ARBA" id="ARBA00009813"/>
    </source>
</evidence>
<evidence type="ECO:0000256" key="3">
    <source>
        <dbReference type="ARBA" id="ARBA00022729"/>
    </source>
</evidence>
<protein>
    <recommendedName>
        <fullName evidence="7">Thiol:disulfide interchange protein</fullName>
    </recommendedName>
</protein>
<comment type="caution">
    <text evidence="10">The sequence shown here is derived from an EMBL/GenBank/DDBJ whole genome shotgun (WGS) entry which is preliminary data.</text>
</comment>
<dbReference type="InterPro" id="IPR051470">
    <property type="entry name" value="Thiol:disulfide_interchange"/>
</dbReference>
<dbReference type="Gene3D" id="3.40.30.10">
    <property type="entry name" value="Glutaredoxin"/>
    <property type="match status" value="1"/>
</dbReference>
<accession>A0ABV8DHI3</accession>
<evidence type="ECO:0000259" key="9">
    <source>
        <dbReference type="Pfam" id="PF13098"/>
    </source>
</evidence>
<dbReference type="InterPro" id="IPR018950">
    <property type="entry name" value="DiS-bond_isomerase_DsbC/G_N"/>
</dbReference>
<feature type="signal peptide" evidence="7">
    <location>
        <begin position="1"/>
        <end position="18"/>
    </location>
</feature>
<organism evidence="10 11">
    <name type="scientific">Acidovorax facilis</name>
    <dbReference type="NCBI Taxonomy" id="12917"/>
    <lineage>
        <taxon>Bacteria</taxon>
        <taxon>Pseudomonadati</taxon>
        <taxon>Pseudomonadota</taxon>
        <taxon>Betaproteobacteria</taxon>
        <taxon>Burkholderiales</taxon>
        <taxon>Comamonadaceae</taxon>
        <taxon>Acidovorax</taxon>
    </lineage>
</organism>
<reference evidence="11" key="1">
    <citation type="journal article" date="2019" name="Int. J. Syst. Evol. Microbiol.">
        <title>The Global Catalogue of Microorganisms (GCM) 10K type strain sequencing project: providing services to taxonomists for standard genome sequencing and annotation.</title>
        <authorList>
            <consortium name="The Broad Institute Genomics Platform"/>
            <consortium name="The Broad Institute Genome Sequencing Center for Infectious Disease"/>
            <person name="Wu L."/>
            <person name="Ma J."/>
        </authorList>
    </citation>
    <scope>NUCLEOTIDE SEQUENCE [LARGE SCALE GENOMIC DNA]</scope>
    <source>
        <strain evidence="11">CCUG 2113</strain>
    </source>
</reference>
<evidence type="ECO:0000256" key="5">
    <source>
        <dbReference type="ARBA" id="ARBA00023157"/>
    </source>
</evidence>
<feature type="chain" id="PRO_5044995866" description="Thiol:disulfide interchange protein" evidence="7">
    <location>
        <begin position="19"/>
        <end position="234"/>
    </location>
</feature>
<gene>
    <name evidence="10" type="ORF">ACFOW3_25720</name>
</gene>
<dbReference type="InterPro" id="IPR033954">
    <property type="entry name" value="DiS-bond_Isoase_DsbC/G"/>
</dbReference>
<dbReference type="SUPFAM" id="SSF52833">
    <property type="entry name" value="Thioredoxin-like"/>
    <property type="match status" value="1"/>
</dbReference>
<keyword evidence="6 7" id="KW-0676">Redox-active center</keyword>
<keyword evidence="3 7" id="KW-0732">Signal</keyword>
<dbReference type="SUPFAM" id="SSF54423">
    <property type="entry name" value="DsbC/DsbG N-terminal domain-like"/>
    <property type="match status" value="1"/>
</dbReference>
<dbReference type="Gene3D" id="3.10.450.70">
    <property type="entry name" value="Disulphide bond isomerase, DsbC/G, N-terminal"/>
    <property type="match status" value="1"/>
</dbReference>
<keyword evidence="11" id="KW-1185">Reference proteome</keyword>
<comment type="function">
    <text evidence="7">Required for disulfide bond formation in some periplasmic proteins. Acts by transferring its disulfide bond to other proteins and is reduced in the process.</text>
</comment>
<comment type="similarity">
    <text evidence="2 7">Belongs to the thioredoxin family. DsbC subfamily.</text>
</comment>
<dbReference type="Pfam" id="PF10411">
    <property type="entry name" value="DsbC_N"/>
    <property type="match status" value="1"/>
</dbReference>
<proteinExistence type="inferred from homology"/>
<dbReference type="EMBL" id="JBHSAJ010000160">
    <property type="protein sequence ID" value="MFC3938021.1"/>
    <property type="molecule type" value="Genomic_DNA"/>
</dbReference>